<dbReference type="RefSeq" id="WP_131150068.1">
    <property type="nucleotide sequence ID" value="NZ_SJTG01000001.1"/>
</dbReference>
<proteinExistence type="predicted"/>
<dbReference type="Pfam" id="PF09250">
    <property type="entry name" value="Prim-Pol"/>
    <property type="match status" value="1"/>
</dbReference>
<dbReference type="CDD" id="cd04859">
    <property type="entry name" value="Prim_Pol"/>
    <property type="match status" value="1"/>
</dbReference>
<dbReference type="AlphaFoldDB" id="A0A4R0Z074"/>
<keyword evidence="3" id="KW-1185">Reference proteome</keyword>
<dbReference type="SUPFAM" id="SSF52540">
    <property type="entry name" value="P-loop containing nucleoside triphosphate hydrolases"/>
    <property type="match status" value="1"/>
</dbReference>
<dbReference type="InterPro" id="IPR027417">
    <property type="entry name" value="P-loop_NTPase"/>
</dbReference>
<dbReference type="InterPro" id="IPR045455">
    <property type="entry name" value="NrS-1_pol-like_helicase"/>
</dbReference>
<gene>
    <name evidence="2" type="ORF">EZM97_07580</name>
</gene>
<feature type="domain" description="DNA primase/polymerase bifunctional N-terminal" evidence="1">
    <location>
        <begin position="7"/>
        <end position="164"/>
    </location>
</feature>
<name>A0A4R0Z074_9GAMM</name>
<dbReference type="Proteomes" id="UP000291822">
    <property type="component" value="Unassembled WGS sequence"/>
</dbReference>
<protein>
    <recommendedName>
        <fullName evidence="1">DNA primase/polymerase bifunctional N-terminal domain-containing protein</fullName>
    </recommendedName>
</protein>
<dbReference type="Gene3D" id="3.40.50.300">
    <property type="entry name" value="P-loop containing nucleotide triphosphate hydrolases"/>
    <property type="match status" value="1"/>
</dbReference>
<comment type="caution">
    <text evidence="2">The sequence shown here is derived from an EMBL/GenBank/DDBJ whole genome shotgun (WGS) entry which is preliminary data.</text>
</comment>
<dbReference type="InterPro" id="IPR015330">
    <property type="entry name" value="DNA_primase/pol_bifunc_N"/>
</dbReference>
<dbReference type="SMART" id="SM00943">
    <property type="entry name" value="Prim-Pol"/>
    <property type="match status" value="1"/>
</dbReference>
<dbReference type="EMBL" id="SJTG01000001">
    <property type="protein sequence ID" value="TCI13149.1"/>
    <property type="molecule type" value="Genomic_DNA"/>
</dbReference>
<dbReference type="SUPFAM" id="SSF56747">
    <property type="entry name" value="Prim-pol domain"/>
    <property type="match status" value="1"/>
</dbReference>
<evidence type="ECO:0000313" key="2">
    <source>
        <dbReference type="EMBL" id="TCI13149.1"/>
    </source>
</evidence>
<dbReference type="Pfam" id="PF19263">
    <property type="entry name" value="DUF5906"/>
    <property type="match status" value="1"/>
</dbReference>
<evidence type="ECO:0000313" key="3">
    <source>
        <dbReference type="Proteomes" id="UP000291822"/>
    </source>
</evidence>
<evidence type="ECO:0000259" key="1">
    <source>
        <dbReference type="SMART" id="SM00943"/>
    </source>
</evidence>
<organism evidence="2 3">
    <name type="scientific">Dyella soli</name>
    <dbReference type="NCBI Taxonomy" id="522319"/>
    <lineage>
        <taxon>Bacteria</taxon>
        <taxon>Pseudomonadati</taxon>
        <taxon>Pseudomonadota</taxon>
        <taxon>Gammaproteobacteria</taxon>
        <taxon>Lysobacterales</taxon>
        <taxon>Rhodanobacteraceae</taxon>
        <taxon>Dyella</taxon>
    </lineage>
</organism>
<reference evidence="2 3" key="1">
    <citation type="submission" date="2019-02" db="EMBL/GenBank/DDBJ databases">
        <title>Dyella amyloliquefaciens sp. nov., isolated from forest soil.</title>
        <authorList>
            <person name="Gao Z.-H."/>
            <person name="Qiu L.-H."/>
        </authorList>
    </citation>
    <scope>NUCLEOTIDE SEQUENCE [LARGE SCALE GENOMIC DNA]</scope>
    <source>
        <strain evidence="2 3">KACC 12747</strain>
    </source>
</reference>
<sequence>MTALQSALSLARQGFHIFPLQAGTKLPVHKGWQLKATRDPAQIERWFRDKDSNIGIFTGKFGQDAALLVIDVDRKGEKDGNRALLRHELDGDDVPPTFESATPTGGRHLVYRVGAAVRQGVDVLGAGLDVRSHGGYIVAPGSKVEAGEYFIDRPGKPVDAPQWLIDACGMPRGKAVDRTPLAGVDPERAVKRATFYLENEAPEAIEGAGGDNTTFQVAAKLKDLGVSPDTAVELMLEHWFDGCGWTPDELATKVRNAYRYGENPPGADAPEALFDAVEEPVTAVRNPLKALNDEYALVLNGGEASVYHERRLENGQRKIDSMKGGSFELVLKDRKFDGKPLSAKWLSWPGRRFYRGGVNFCPMQDPGPDVLNLWGGFAVEPVKGDWSLFRAHIRDVICSGDAKLDAYVMGWLAHMVQRPHEPAGVALVLRGGQGTGKSTFGEIVGAMLGEHYVHIYSRQQLTGNFNSHLACKVMILADEAYFAGNLADGPVLKALLTESTMLKENKGKDIVRVRNCAHVVMASNDDWVVPADHDQRRFCVLDVAGLRRNDRSYFEQMRAQMKRGGTAAMLHDLSALDIAGFDIGNFPATDAGTDQKVASLRGPMYWLHDALCQGRIIDLPWEASGVQVSKRQAYADYVRRAQSECRDHRPVGRPAFWSRIKAVFSSPLTESNLRLAGEVERDRAVTFPPLAEAREAFGMHLDGRHLLWEDG</sequence>
<accession>A0A4R0Z074</accession>
<dbReference type="Gene3D" id="3.30.720.160">
    <property type="entry name" value="Bifunctional DNA primase/polymerase, N-terminal"/>
    <property type="match status" value="1"/>
</dbReference>